<evidence type="ECO:0000313" key="2">
    <source>
        <dbReference type="EMBL" id="MBP2354611.1"/>
    </source>
</evidence>
<feature type="region of interest" description="Disordered" evidence="1">
    <location>
        <begin position="75"/>
        <end position="105"/>
    </location>
</feature>
<sequence length="105" mass="11490">MRRFELFSKRDPSGGIGTGIVAIGVEFPIDEQRNAWVVLKWLGEYPGIAFWPSVDDLLEVHGHLGAAEVLWLDPDETDQSEESSAETAQCHHNNGAFMAGGGSYT</sequence>
<feature type="compositionally biased region" description="Acidic residues" evidence="1">
    <location>
        <begin position="75"/>
        <end position="84"/>
    </location>
</feature>
<dbReference type="EMBL" id="JAGINT010000002">
    <property type="protein sequence ID" value="MBP2354611.1"/>
    <property type="molecule type" value="Genomic_DNA"/>
</dbReference>
<protein>
    <recommendedName>
        <fullName evidence="4">DUF3303 domain-containing protein</fullName>
    </recommendedName>
</protein>
<comment type="caution">
    <text evidence="2">The sequence shown here is derived from an EMBL/GenBank/DDBJ whole genome shotgun (WGS) entry which is preliminary data.</text>
</comment>
<evidence type="ECO:0000313" key="3">
    <source>
        <dbReference type="Proteomes" id="UP000755585"/>
    </source>
</evidence>
<gene>
    <name evidence="2" type="ORF">JOF29_005721</name>
</gene>
<dbReference type="Proteomes" id="UP000755585">
    <property type="component" value="Unassembled WGS sequence"/>
</dbReference>
<proteinExistence type="predicted"/>
<keyword evidence="3" id="KW-1185">Reference proteome</keyword>
<organism evidence="2 3">
    <name type="scientific">Kribbella aluminosa</name>
    <dbReference type="NCBI Taxonomy" id="416017"/>
    <lineage>
        <taxon>Bacteria</taxon>
        <taxon>Bacillati</taxon>
        <taxon>Actinomycetota</taxon>
        <taxon>Actinomycetes</taxon>
        <taxon>Propionibacteriales</taxon>
        <taxon>Kribbellaceae</taxon>
        <taxon>Kribbella</taxon>
    </lineage>
</organism>
<dbReference type="RefSeq" id="WP_209697395.1">
    <property type="nucleotide sequence ID" value="NZ_JAGINT010000002.1"/>
</dbReference>
<evidence type="ECO:0008006" key="4">
    <source>
        <dbReference type="Google" id="ProtNLM"/>
    </source>
</evidence>
<reference evidence="2 3" key="1">
    <citation type="submission" date="2021-03" db="EMBL/GenBank/DDBJ databases">
        <title>Sequencing the genomes of 1000 actinobacteria strains.</title>
        <authorList>
            <person name="Klenk H.-P."/>
        </authorList>
    </citation>
    <scope>NUCLEOTIDE SEQUENCE [LARGE SCALE GENOMIC DNA]</scope>
    <source>
        <strain evidence="2 3">DSM 18824</strain>
    </source>
</reference>
<name>A0ABS4UST1_9ACTN</name>
<evidence type="ECO:0000256" key="1">
    <source>
        <dbReference type="SAM" id="MobiDB-lite"/>
    </source>
</evidence>
<accession>A0ABS4UST1</accession>